<dbReference type="Proteomes" id="UP000014065">
    <property type="component" value="Unassembled WGS sequence"/>
</dbReference>
<protein>
    <submittedName>
        <fullName evidence="1">Uncharacterized protein</fullName>
    </submittedName>
</protein>
<feature type="non-terminal residue" evidence="1">
    <location>
        <position position="172"/>
    </location>
</feature>
<accession>S2E708</accession>
<proteinExistence type="predicted"/>
<dbReference type="AlphaFoldDB" id="S2E708"/>
<evidence type="ECO:0000313" key="1">
    <source>
        <dbReference type="EMBL" id="EPA06513.1"/>
    </source>
</evidence>
<keyword evidence="2" id="KW-1185">Reference proteome</keyword>
<reference evidence="1 2" key="1">
    <citation type="journal article" date="2012" name="J. Bacteriol.">
        <title>Genome Sequence of "Candidatus Nitrosoarchaeum limnia" BG20, a Low-Salinity Ammonia-Oxidizing Archaeon from the San Francisco Bay Estuary.</title>
        <authorList>
            <person name="Mosier A.C."/>
            <person name="Allen E.E."/>
            <person name="Kim M."/>
            <person name="Ferriera S."/>
            <person name="Francis C.A."/>
        </authorList>
    </citation>
    <scope>NUCLEOTIDE SEQUENCE [LARGE SCALE GENOMIC DNA]</scope>
    <source>
        <strain evidence="1 2">BG20</strain>
    </source>
</reference>
<evidence type="ECO:0000313" key="2">
    <source>
        <dbReference type="Proteomes" id="UP000014065"/>
    </source>
</evidence>
<sequence>MKYTLNKKWEKYLDTVKAFSSINRGKSMKIDDWEYWLERVDQIENLNALEKEKAKIALKKIKRFFGKELSVVAMSRHPIWGTYVINEVAWTRKWFIDFIESIEIIETQKNGRQIIDKLRNSENFFPTLFELDIAYRFIKSGFHVEFYPQVSDSNKIPDLLLINPDTDEKFFV</sequence>
<name>S2E708_9ARCH</name>
<dbReference type="EMBL" id="AHJG01000042">
    <property type="protein sequence ID" value="EPA06513.1"/>
    <property type="molecule type" value="Genomic_DNA"/>
</dbReference>
<comment type="caution">
    <text evidence="1">The sequence shown here is derived from an EMBL/GenBank/DDBJ whole genome shotgun (WGS) entry which is preliminary data.</text>
</comment>
<organism evidence="1 2">
    <name type="scientific">Candidatus Nitrosarchaeum limnium BG20</name>
    <dbReference type="NCBI Taxonomy" id="859192"/>
    <lineage>
        <taxon>Archaea</taxon>
        <taxon>Nitrososphaerota</taxon>
        <taxon>Nitrososphaeria</taxon>
        <taxon>Nitrosopumilales</taxon>
        <taxon>Nitrosopumilaceae</taxon>
        <taxon>Nitrosarchaeum</taxon>
    </lineage>
</organism>
<gene>
    <name evidence="1" type="ORF">BG20_I1696</name>
</gene>